<evidence type="ECO:0000313" key="2">
    <source>
        <dbReference type="EMBL" id="KAF3005611.1"/>
    </source>
</evidence>
<protein>
    <submittedName>
        <fullName evidence="2">Uncharacterized protein</fullName>
    </submittedName>
</protein>
<sequence length="144" mass="16103">MQTITTLSVLLAAGLGTSAAPAADAITSSPANDASLTEMRAPRFSCGQYKFSDGVVQEFYSLVWAGQPPNQKVCRYFKYEFHDKKGQEGTMVAAKVDFGCTCFFYAVPCDPNAGYTETWEGWKGWENYAWTDKKFKGWYCLEHD</sequence>
<proteinExistence type="predicted"/>
<accession>A0A9P4TJ64</accession>
<reference evidence="2" key="1">
    <citation type="submission" date="2019-04" db="EMBL/GenBank/DDBJ databases">
        <title>Sequencing of skin fungus with MAO and IRED activity.</title>
        <authorList>
            <person name="Marsaioli A.J."/>
            <person name="Bonatto J.M.C."/>
            <person name="Reis Junior O."/>
        </authorList>
    </citation>
    <scope>NUCLEOTIDE SEQUENCE</scope>
    <source>
        <strain evidence="2">30M1</strain>
    </source>
</reference>
<dbReference type="OrthoDB" id="3726190at2759"/>
<comment type="caution">
    <text evidence="2">The sequence shown here is derived from an EMBL/GenBank/DDBJ whole genome shotgun (WGS) entry which is preliminary data.</text>
</comment>
<dbReference type="AlphaFoldDB" id="A0A9P4TJ64"/>
<name>A0A9P4TJ64_CURKU</name>
<gene>
    <name evidence="2" type="ORF">E8E13_002366</name>
</gene>
<keyword evidence="1" id="KW-0732">Signal</keyword>
<feature type="chain" id="PRO_5040498817" evidence="1">
    <location>
        <begin position="20"/>
        <end position="144"/>
    </location>
</feature>
<keyword evidence="3" id="KW-1185">Reference proteome</keyword>
<feature type="signal peptide" evidence="1">
    <location>
        <begin position="1"/>
        <end position="19"/>
    </location>
</feature>
<evidence type="ECO:0000256" key="1">
    <source>
        <dbReference type="SAM" id="SignalP"/>
    </source>
</evidence>
<evidence type="ECO:0000313" key="3">
    <source>
        <dbReference type="Proteomes" id="UP000801428"/>
    </source>
</evidence>
<dbReference type="EMBL" id="SWKU01000006">
    <property type="protein sequence ID" value="KAF3005611.1"/>
    <property type="molecule type" value="Genomic_DNA"/>
</dbReference>
<dbReference type="Proteomes" id="UP000801428">
    <property type="component" value="Unassembled WGS sequence"/>
</dbReference>
<organism evidence="2 3">
    <name type="scientific">Curvularia kusanoi</name>
    <name type="common">Cochliobolus kusanoi</name>
    <dbReference type="NCBI Taxonomy" id="90978"/>
    <lineage>
        <taxon>Eukaryota</taxon>
        <taxon>Fungi</taxon>
        <taxon>Dikarya</taxon>
        <taxon>Ascomycota</taxon>
        <taxon>Pezizomycotina</taxon>
        <taxon>Dothideomycetes</taxon>
        <taxon>Pleosporomycetidae</taxon>
        <taxon>Pleosporales</taxon>
        <taxon>Pleosporineae</taxon>
        <taxon>Pleosporaceae</taxon>
        <taxon>Curvularia</taxon>
    </lineage>
</organism>